<keyword evidence="3" id="KW-0819">tRNA processing</keyword>
<dbReference type="STRING" id="1529.SAMN04487885_13210"/>
<evidence type="ECO:0000256" key="9">
    <source>
        <dbReference type="RuleBase" id="RU003953"/>
    </source>
</evidence>
<dbReference type="Proteomes" id="UP000246114">
    <property type="component" value="Unassembled WGS sequence"/>
</dbReference>
<feature type="domain" description="CCA-adding enzyme C-terminal" evidence="12">
    <location>
        <begin position="267"/>
        <end position="400"/>
    </location>
</feature>
<dbReference type="Gene3D" id="3.30.460.10">
    <property type="entry name" value="Beta Polymerase, domain 2"/>
    <property type="match status" value="1"/>
</dbReference>
<sequence length="412" mass="47593">MNIFIPQKVKFILDTLISNGFDAYIVGGCVRDSILNKIPNDYDVTTNAFPDDIMRLFDKIIPTGISHGTVTVLIDKEPFEVTTFRTESDYLDNRHPSKVFFVKDVKEDLSRRDFTINSMAYNTKYGLVDPFNGVKDLNLKIIRCVGDSSLRFKEDALRMLRAIRFSSQLDFQIDNNTLSAISENKDLLKNISAERIRDELIKMLLSDKAFIAINHMINTKTLKVILPELYEILLTNKSLNNIDLLPNKLYIRLCYLMIPLENFKLCKGLLKHLRFDNNTINLTMKFYDAIFKNFNLQDRVSIKNLIYNISKNNIFDFLSLLKIIYINDFDHIKLIENAQLQVEDIISNKEPLSIKDLKINGNDLKELGIKDGRIIGSILNFLLENVLRNPEINTKNHLLKLSNQYINKSPVS</sequence>
<evidence type="ECO:0000259" key="11">
    <source>
        <dbReference type="Pfam" id="PF12627"/>
    </source>
</evidence>
<dbReference type="Proteomes" id="UP000182135">
    <property type="component" value="Unassembled WGS sequence"/>
</dbReference>
<dbReference type="SUPFAM" id="SSF81301">
    <property type="entry name" value="Nucleotidyltransferase"/>
    <property type="match status" value="1"/>
</dbReference>
<protein>
    <submittedName>
        <fullName evidence="13">CCA tRNA nucleotidyltransferase</fullName>
    </submittedName>
    <submittedName>
        <fullName evidence="14">tRNA nucleotidyltransferase (CCA-adding enzyme)</fullName>
    </submittedName>
</protein>
<dbReference type="Pfam" id="PF13735">
    <property type="entry name" value="tRNA_NucTran2_2"/>
    <property type="match status" value="1"/>
</dbReference>
<dbReference type="GO" id="GO:0016779">
    <property type="term" value="F:nucleotidyltransferase activity"/>
    <property type="evidence" value="ECO:0007669"/>
    <property type="project" value="UniProtKB-KW"/>
</dbReference>
<dbReference type="InterPro" id="IPR050264">
    <property type="entry name" value="Bact_CCA-adding_enz_type3_sf"/>
</dbReference>
<dbReference type="GO" id="GO:0008033">
    <property type="term" value="P:tRNA processing"/>
    <property type="evidence" value="ECO:0007669"/>
    <property type="project" value="UniProtKB-KW"/>
</dbReference>
<dbReference type="GO" id="GO:0000166">
    <property type="term" value="F:nucleotide binding"/>
    <property type="evidence" value="ECO:0007669"/>
    <property type="project" value="UniProtKB-KW"/>
</dbReference>
<comment type="cofactor">
    <cofactor evidence="1">
        <name>Mg(2+)</name>
        <dbReference type="ChEBI" id="CHEBI:18420"/>
    </cofactor>
</comment>
<dbReference type="CDD" id="cd05398">
    <property type="entry name" value="NT_ClassII-CCAase"/>
    <property type="match status" value="1"/>
</dbReference>
<evidence type="ECO:0000313" key="16">
    <source>
        <dbReference type="Proteomes" id="UP000246114"/>
    </source>
</evidence>
<dbReference type="OrthoDB" id="9805698at2"/>
<dbReference type="InterPro" id="IPR032810">
    <property type="entry name" value="CCA-adding_enz_C"/>
</dbReference>
<accession>A0A1I2PUL4</accession>
<dbReference type="Gene3D" id="1.10.246.80">
    <property type="match status" value="1"/>
</dbReference>
<dbReference type="GO" id="GO:0046872">
    <property type="term" value="F:metal ion binding"/>
    <property type="evidence" value="ECO:0007669"/>
    <property type="project" value="UniProtKB-KW"/>
</dbReference>
<evidence type="ECO:0000313" key="13">
    <source>
        <dbReference type="EMBL" id="PWL52111.1"/>
    </source>
</evidence>
<dbReference type="GO" id="GO:0000049">
    <property type="term" value="F:tRNA binding"/>
    <property type="evidence" value="ECO:0007669"/>
    <property type="project" value="TreeGrafter"/>
</dbReference>
<dbReference type="RefSeq" id="WP_027639243.1">
    <property type="nucleotide sequence ID" value="NZ_CABMJC010000004.1"/>
</dbReference>
<evidence type="ECO:0000259" key="12">
    <source>
        <dbReference type="Pfam" id="PF13735"/>
    </source>
</evidence>
<evidence type="ECO:0000256" key="5">
    <source>
        <dbReference type="ARBA" id="ARBA00022723"/>
    </source>
</evidence>
<evidence type="ECO:0000313" key="15">
    <source>
        <dbReference type="Proteomes" id="UP000182135"/>
    </source>
</evidence>
<dbReference type="NCBIfam" id="NF009814">
    <property type="entry name" value="PRK13299.1"/>
    <property type="match status" value="1"/>
</dbReference>
<dbReference type="EMBL" id="FOOE01000032">
    <property type="protein sequence ID" value="SFG18809.1"/>
    <property type="molecule type" value="Genomic_DNA"/>
</dbReference>
<name>A0A1I2PUL4_9CLOT</name>
<keyword evidence="8 9" id="KW-0694">RNA-binding</keyword>
<dbReference type="Pfam" id="PF01743">
    <property type="entry name" value="PolyA_pol"/>
    <property type="match status" value="1"/>
</dbReference>
<evidence type="ECO:0000256" key="6">
    <source>
        <dbReference type="ARBA" id="ARBA00022741"/>
    </source>
</evidence>
<feature type="domain" description="Poly A polymerase head" evidence="10">
    <location>
        <begin position="23"/>
        <end position="143"/>
    </location>
</feature>
<evidence type="ECO:0000256" key="3">
    <source>
        <dbReference type="ARBA" id="ARBA00022694"/>
    </source>
</evidence>
<dbReference type="PANTHER" id="PTHR46173">
    <property type="entry name" value="CCA TRNA NUCLEOTIDYLTRANSFERASE 1, MITOCHONDRIAL"/>
    <property type="match status" value="1"/>
</dbReference>
<keyword evidence="5" id="KW-0479">Metal-binding</keyword>
<dbReference type="PANTHER" id="PTHR46173:SF1">
    <property type="entry name" value="CCA TRNA NUCLEOTIDYLTRANSFERASE 1, MITOCHONDRIAL"/>
    <property type="match status" value="1"/>
</dbReference>
<dbReference type="EMBL" id="QAMZ01000052">
    <property type="protein sequence ID" value="PWL52111.1"/>
    <property type="molecule type" value="Genomic_DNA"/>
</dbReference>
<dbReference type="Gene3D" id="1.10.3090.10">
    <property type="entry name" value="cca-adding enzyme, domain 2"/>
    <property type="match status" value="1"/>
</dbReference>
<evidence type="ECO:0000256" key="1">
    <source>
        <dbReference type="ARBA" id="ARBA00001946"/>
    </source>
</evidence>
<evidence type="ECO:0000256" key="8">
    <source>
        <dbReference type="ARBA" id="ARBA00022884"/>
    </source>
</evidence>
<reference evidence="13 16" key="2">
    <citation type="submission" date="2018-03" db="EMBL/GenBank/DDBJ databases">
        <title>The uncultured portion of the human microbiome is neutrally assembled.</title>
        <authorList>
            <person name="Jeraldo P."/>
            <person name="Boardman L."/>
            <person name="White B.A."/>
            <person name="Nelson H."/>
            <person name="Goldenfeld N."/>
            <person name="Chia N."/>
        </authorList>
    </citation>
    <scope>NUCLEOTIDE SEQUENCE [LARGE SCALE GENOMIC DNA]</scope>
    <source>
        <strain evidence="13">CIM:MAG 903</strain>
    </source>
</reference>
<feature type="domain" description="tRNA nucleotidyltransferase/poly(A) polymerase RNA and SrmB- binding" evidence="11">
    <location>
        <begin position="170"/>
        <end position="229"/>
    </location>
</feature>
<organism evidence="14 15">
    <name type="scientific">Clostridium cadaveris</name>
    <dbReference type="NCBI Taxonomy" id="1529"/>
    <lineage>
        <taxon>Bacteria</taxon>
        <taxon>Bacillati</taxon>
        <taxon>Bacillota</taxon>
        <taxon>Clostridia</taxon>
        <taxon>Eubacteriales</taxon>
        <taxon>Clostridiaceae</taxon>
        <taxon>Clostridium</taxon>
    </lineage>
</organism>
<evidence type="ECO:0000259" key="10">
    <source>
        <dbReference type="Pfam" id="PF01743"/>
    </source>
</evidence>
<evidence type="ECO:0000256" key="4">
    <source>
        <dbReference type="ARBA" id="ARBA00022695"/>
    </source>
</evidence>
<dbReference type="AlphaFoldDB" id="A0A1I2PUL4"/>
<evidence type="ECO:0000256" key="2">
    <source>
        <dbReference type="ARBA" id="ARBA00022679"/>
    </source>
</evidence>
<gene>
    <name evidence="13" type="ORF">DBY38_12395</name>
    <name evidence="14" type="ORF">SAMN04487885_13210</name>
</gene>
<dbReference type="eggNOG" id="COG0617">
    <property type="taxonomic scope" value="Bacteria"/>
</dbReference>
<keyword evidence="2 9" id="KW-0808">Transferase</keyword>
<keyword evidence="6" id="KW-0547">Nucleotide-binding</keyword>
<comment type="similarity">
    <text evidence="9">Belongs to the tRNA nucleotidyltransferase/poly(A) polymerase family.</text>
</comment>
<reference evidence="14 15" key="1">
    <citation type="submission" date="2016-10" db="EMBL/GenBank/DDBJ databases">
        <authorList>
            <person name="de Groot N.N."/>
        </authorList>
    </citation>
    <scope>NUCLEOTIDE SEQUENCE [LARGE SCALE GENOMIC DNA]</scope>
    <source>
        <strain evidence="14 15">NLAE-zl-G419</strain>
    </source>
</reference>
<dbReference type="SUPFAM" id="SSF81891">
    <property type="entry name" value="Poly A polymerase C-terminal region-like"/>
    <property type="match status" value="1"/>
</dbReference>
<dbReference type="Pfam" id="PF12627">
    <property type="entry name" value="PolyA_pol_RNAbd"/>
    <property type="match status" value="1"/>
</dbReference>
<dbReference type="GeneID" id="90543111"/>
<keyword evidence="15" id="KW-1185">Reference proteome</keyword>
<dbReference type="InterPro" id="IPR032828">
    <property type="entry name" value="PolyA_RNA-bd"/>
</dbReference>
<proteinExistence type="inferred from homology"/>
<keyword evidence="7" id="KW-0460">Magnesium</keyword>
<dbReference type="InterPro" id="IPR043519">
    <property type="entry name" value="NT_sf"/>
</dbReference>
<dbReference type="InterPro" id="IPR002646">
    <property type="entry name" value="PolA_pol_head_dom"/>
</dbReference>
<evidence type="ECO:0000313" key="14">
    <source>
        <dbReference type="EMBL" id="SFG18809.1"/>
    </source>
</evidence>
<evidence type="ECO:0000256" key="7">
    <source>
        <dbReference type="ARBA" id="ARBA00022842"/>
    </source>
</evidence>
<keyword evidence="4" id="KW-0548">Nucleotidyltransferase</keyword>